<dbReference type="AlphaFoldDB" id="A0A6J8CQY5"/>
<feature type="domain" description="QRICH1-like" evidence="2">
    <location>
        <begin position="107"/>
        <end position="178"/>
    </location>
</feature>
<dbReference type="OrthoDB" id="10040310at2759"/>
<evidence type="ECO:0000259" key="2">
    <source>
        <dbReference type="Pfam" id="PF25561"/>
    </source>
</evidence>
<dbReference type="PANTHER" id="PTHR21446">
    <property type="entry name" value="DUF3504 DOMAIN-CONTAINING PROTEIN"/>
    <property type="match status" value="1"/>
</dbReference>
<dbReference type="InterPro" id="IPR052787">
    <property type="entry name" value="MAVS"/>
</dbReference>
<evidence type="ECO:0000313" key="3">
    <source>
        <dbReference type="EMBL" id="CAC5397687.1"/>
    </source>
</evidence>
<dbReference type="Gene3D" id="1.10.443.10">
    <property type="entry name" value="Intergrase catalytic core"/>
    <property type="match status" value="1"/>
</dbReference>
<dbReference type="GO" id="GO:0006310">
    <property type="term" value="P:DNA recombination"/>
    <property type="evidence" value="ECO:0007669"/>
    <property type="project" value="InterPro"/>
</dbReference>
<dbReference type="EMBL" id="CACVKT020005753">
    <property type="protein sequence ID" value="CAC5397687.1"/>
    <property type="molecule type" value="Genomic_DNA"/>
</dbReference>
<sequence>MDKDVGIGNFELHEEVSELDLMLLSTQDLVKCETEPVVSEAAATRRFSAPMSDSDLQEKILQAIPKKTKNNNKLASGVWIAWTLENNLCKETFVDGGASIPSDPNCLSNELLNYWMAHFTQECRRMDSSPYPPNSLVQIASGIQRYLRTDCNRNDINFFQKDSVPFSFFRKCLDSRMKELTNNGIGTNVKRADPILTPDEETMWDSGFFGFRALDEHKELDASQYRISVDRNDNKLLQYTGRLCKNVQGGLNNRHIDVKRITQKSDPSNPRCLVKFCEKYLSLIPREGRFYRKPLPHKASNGSIRFSVQPIGINTLSSKMKELFKGARISMTDRNISNHSGKVTCCTTLFNAGFTDSTVKSRSGHRSSALDTYKRPLEALQENVSKTLQPPSVNKYIKKENDLSVPNNNRNESENKKK</sequence>
<protein>
    <recommendedName>
        <fullName evidence="2">QRICH1-like domain-containing protein</fullName>
    </recommendedName>
</protein>
<proteinExistence type="predicted"/>
<evidence type="ECO:0000256" key="1">
    <source>
        <dbReference type="SAM" id="MobiDB-lite"/>
    </source>
</evidence>
<accession>A0A6J8CQY5</accession>
<name>A0A6J8CQY5_MYTCO</name>
<reference evidence="3 4" key="1">
    <citation type="submission" date="2020-06" db="EMBL/GenBank/DDBJ databases">
        <authorList>
            <person name="Li R."/>
            <person name="Bekaert M."/>
        </authorList>
    </citation>
    <scope>NUCLEOTIDE SEQUENCE [LARGE SCALE GENOMIC DNA]</scope>
    <source>
        <strain evidence="4">wild</strain>
    </source>
</reference>
<feature type="compositionally biased region" description="Polar residues" evidence="1">
    <location>
        <begin position="382"/>
        <end position="392"/>
    </location>
</feature>
<dbReference type="GO" id="GO:0015074">
    <property type="term" value="P:DNA integration"/>
    <property type="evidence" value="ECO:0007669"/>
    <property type="project" value="InterPro"/>
</dbReference>
<gene>
    <name evidence="3" type="ORF">MCOR_32107</name>
</gene>
<dbReference type="PANTHER" id="PTHR21446:SF13">
    <property type="entry name" value="DUF3504 DOMAIN-CONTAINING PROTEIN"/>
    <property type="match status" value="1"/>
</dbReference>
<feature type="region of interest" description="Disordered" evidence="1">
    <location>
        <begin position="381"/>
        <end position="418"/>
    </location>
</feature>
<dbReference type="InterPro" id="IPR013762">
    <property type="entry name" value="Integrase-like_cat_sf"/>
</dbReference>
<keyword evidence="4" id="KW-1185">Reference proteome</keyword>
<dbReference type="InterPro" id="IPR057926">
    <property type="entry name" value="QRICH1_dom"/>
</dbReference>
<dbReference type="GO" id="GO:0003677">
    <property type="term" value="F:DNA binding"/>
    <property type="evidence" value="ECO:0007669"/>
    <property type="project" value="InterPro"/>
</dbReference>
<dbReference type="Pfam" id="PF25561">
    <property type="entry name" value="QRICH1"/>
    <property type="match status" value="1"/>
</dbReference>
<dbReference type="Proteomes" id="UP000507470">
    <property type="component" value="Unassembled WGS sequence"/>
</dbReference>
<evidence type="ECO:0000313" key="4">
    <source>
        <dbReference type="Proteomes" id="UP000507470"/>
    </source>
</evidence>
<organism evidence="3 4">
    <name type="scientific">Mytilus coruscus</name>
    <name type="common">Sea mussel</name>
    <dbReference type="NCBI Taxonomy" id="42192"/>
    <lineage>
        <taxon>Eukaryota</taxon>
        <taxon>Metazoa</taxon>
        <taxon>Spiralia</taxon>
        <taxon>Lophotrochozoa</taxon>
        <taxon>Mollusca</taxon>
        <taxon>Bivalvia</taxon>
        <taxon>Autobranchia</taxon>
        <taxon>Pteriomorphia</taxon>
        <taxon>Mytilida</taxon>
        <taxon>Mytiloidea</taxon>
        <taxon>Mytilidae</taxon>
        <taxon>Mytilinae</taxon>
        <taxon>Mytilus</taxon>
    </lineage>
</organism>